<dbReference type="InterPro" id="IPR008928">
    <property type="entry name" value="6-hairpin_glycosidase_sf"/>
</dbReference>
<gene>
    <name evidence="2" type="ORF">FJY68_10735</name>
</gene>
<protein>
    <recommendedName>
        <fullName evidence="1">FlgD/Vpr Ig-like domain-containing protein</fullName>
    </recommendedName>
</protein>
<accession>A0A937XIL5</accession>
<dbReference type="InterPro" id="IPR025965">
    <property type="entry name" value="FlgD/Vpr_Ig-like"/>
</dbReference>
<evidence type="ECO:0000259" key="1">
    <source>
        <dbReference type="Pfam" id="PF13860"/>
    </source>
</evidence>
<dbReference type="Gene3D" id="2.60.40.4070">
    <property type="match status" value="1"/>
</dbReference>
<comment type="caution">
    <text evidence="2">The sequence shown here is derived from an EMBL/GenBank/DDBJ whole genome shotgun (WGS) entry which is preliminary data.</text>
</comment>
<dbReference type="AlphaFoldDB" id="A0A937XIL5"/>
<evidence type="ECO:0000313" key="2">
    <source>
        <dbReference type="EMBL" id="MBM3332301.1"/>
    </source>
</evidence>
<sequence length="717" mass="78029">MKTEDSTIARSRPWARSSLTISGCSTVSLLLALLLAATGFCRQPSAQLGVNNAYLYLAETMDKYHNSFAIYTDIDAGGNHMAQVKVMCGPDSSASALSFQQAFTSSVHSGLTCMAMQFSADRADWSAVRFSDPVGYDLAGAAICSFWAKGEHGGEAVRFEVGGEPGDSLRREIYATLTAEWQWYTIDLVGANLRSVKGLFGIVVEKSSNPYGCRFYVDDVSYDLARPDSPRLIQSTIPVVYHQDKYLTLNKASTEANALAMIALVARGQSDDIRRARIIGDAFQYCQVNDRYYSDGRLRNAYRTGDIADHVTGKALLTGWWNEDSIVLNGLVVRHAIDSSRWSEDNYQVGTCVGDMAWVITAWLSYDSATGEHRYRDNAVSLGQWIVGNCYDASGVPGFRGGFLGSEPSPSAVAWKSTAHHANLYAAFQRLFAATGDSSWLANVDRAYGFMAAMWDPGSGHFWNGTIDASQVDSLGVLQAQTGPLLATQDTTAYRGSMDWVAGNCAVETLGFKGFHFGTIRDGIWWEGVGQASCALQLRGDSTSAASYVGELRKWQDSAGRGDLKGIVACLPEVIYTGQENYWGSVVCFARLDLSATCWYIFADSRLNPYWDVPTTVTCSRARASADSFHLLVSPTPFGSRMYASYTVSSHSSVSIAVYDAAGRLVRTLASSRLPPGAHRAIWDGADENGRFVPAGVYLCRGTADNAAVERKVVLTR</sequence>
<dbReference type="Proteomes" id="UP000779900">
    <property type="component" value="Unassembled WGS sequence"/>
</dbReference>
<dbReference type="SUPFAM" id="SSF48208">
    <property type="entry name" value="Six-hairpin glycosidases"/>
    <property type="match status" value="1"/>
</dbReference>
<proteinExistence type="predicted"/>
<dbReference type="Pfam" id="PF13860">
    <property type="entry name" value="FlgD_ig"/>
    <property type="match status" value="1"/>
</dbReference>
<feature type="domain" description="FlgD/Vpr Ig-like" evidence="1">
    <location>
        <begin position="649"/>
        <end position="704"/>
    </location>
</feature>
<dbReference type="EMBL" id="VGIR01000074">
    <property type="protein sequence ID" value="MBM3332301.1"/>
    <property type="molecule type" value="Genomic_DNA"/>
</dbReference>
<reference evidence="2" key="1">
    <citation type="submission" date="2019-03" db="EMBL/GenBank/DDBJ databases">
        <title>Lake Tanganyika Metagenome-Assembled Genomes (MAGs).</title>
        <authorList>
            <person name="Tran P."/>
        </authorList>
    </citation>
    <scope>NUCLEOTIDE SEQUENCE</scope>
    <source>
        <strain evidence="2">K_DeepCast_150m_m2_040</strain>
    </source>
</reference>
<organism evidence="2 3">
    <name type="scientific">candidate division WOR-3 bacterium</name>
    <dbReference type="NCBI Taxonomy" id="2052148"/>
    <lineage>
        <taxon>Bacteria</taxon>
        <taxon>Bacteria division WOR-3</taxon>
    </lineage>
</organism>
<name>A0A937XIL5_UNCW3</name>
<dbReference type="SUPFAM" id="SSF49785">
    <property type="entry name" value="Galactose-binding domain-like"/>
    <property type="match status" value="1"/>
</dbReference>
<dbReference type="Gene3D" id="2.60.120.430">
    <property type="entry name" value="Galactose-binding lectin"/>
    <property type="match status" value="1"/>
</dbReference>
<dbReference type="Gene3D" id="1.50.10.20">
    <property type="match status" value="1"/>
</dbReference>
<dbReference type="GO" id="GO:0005975">
    <property type="term" value="P:carbohydrate metabolic process"/>
    <property type="evidence" value="ECO:0007669"/>
    <property type="project" value="InterPro"/>
</dbReference>
<evidence type="ECO:0000313" key="3">
    <source>
        <dbReference type="Proteomes" id="UP000779900"/>
    </source>
</evidence>
<dbReference type="InterPro" id="IPR008979">
    <property type="entry name" value="Galactose-bd-like_sf"/>
</dbReference>